<feature type="transmembrane region" description="Helical" evidence="1">
    <location>
        <begin position="96"/>
        <end position="118"/>
    </location>
</feature>
<name>A0A542ZEL4_9MICO</name>
<evidence type="ECO:0000313" key="3">
    <source>
        <dbReference type="Proteomes" id="UP000319514"/>
    </source>
</evidence>
<evidence type="ECO:0000313" key="2">
    <source>
        <dbReference type="EMBL" id="TQL58783.1"/>
    </source>
</evidence>
<feature type="transmembrane region" description="Helical" evidence="1">
    <location>
        <begin position="12"/>
        <end position="45"/>
    </location>
</feature>
<organism evidence="2 3">
    <name type="scientific">Oryzihumus leptocrescens</name>
    <dbReference type="NCBI Taxonomy" id="297536"/>
    <lineage>
        <taxon>Bacteria</taxon>
        <taxon>Bacillati</taxon>
        <taxon>Actinomycetota</taxon>
        <taxon>Actinomycetes</taxon>
        <taxon>Micrococcales</taxon>
        <taxon>Intrasporangiaceae</taxon>
        <taxon>Oryzihumus</taxon>
    </lineage>
</organism>
<keyword evidence="1" id="KW-1133">Transmembrane helix</keyword>
<gene>
    <name evidence="2" type="ORF">FB474_0121</name>
</gene>
<comment type="caution">
    <text evidence="2">The sequence shown here is derived from an EMBL/GenBank/DDBJ whole genome shotgun (WGS) entry which is preliminary data.</text>
</comment>
<dbReference type="EMBL" id="VFOQ01000001">
    <property type="protein sequence ID" value="TQL58783.1"/>
    <property type="molecule type" value="Genomic_DNA"/>
</dbReference>
<protein>
    <submittedName>
        <fullName evidence="2">Uncharacterized protein</fullName>
    </submittedName>
</protein>
<proteinExistence type="predicted"/>
<accession>A0A542ZEL4</accession>
<sequence>MAGAQRPVWKSVALWMLVALLGLVSIAGLLSVGLFIWPFFVAGVVLMAIRPGWARGVATLLFALAASSLIVVWFNRRGPGRVCTVDPQYGLGCADYLNPWLFAGVAAAAAAVAVVLFVRAAKGGSVSVSGAGPGPS</sequence>
<keyword evidence="1" id="KW-0812">Transmembrane</keyword>
<keyword evidence="3" id="KW-1185">Reference proteome</keyword>
<dbReference type="AlphaFoldDB" id="A0A542ZEL4"/>
<feature type="transmembrane region" description="Helical" evidence="1">
    <location>
        <begin position="57"/>
        <end position="76"/>
    </location>
</feature>
<keyword evidence="1" id="KW-0472">Membrane</keyword>
<dbReference type="Proteomes" id="UP000319514">
    <property type="component" value="Unassembled WGS sequence"/>
</dbReference>
<evidence type="ECO:0000256" key="1">
    <source>
        <dbReference type="SAM" id="Phobius"/>
    </source>
</evidence>
<reference evidence="2 3" key="1">
    <citation type="submission" date="2019-06" db="EMBL/GenBank/DDBJ databases">
        <title>Sequencing the genomes of 1000 actinobacteria strains.</title>
        <authorList>
            <person name="Klenk H.-P."/>
        </authorList>
    </citation>
    <scope>NUCLEOTIDE SEQUENCE [LARGE SCALE GENOMIC DNA]</scope>
    <source>
        <strain evidence="2 3">DSM 18082</strain>
    </source>
</reference>